<name>A0A6A5C8U2_NAEFO</name>
<dbReference type="VEuPathDB" id="AmoebaDB:NfTy_023320"/>
<dbReference type="OMA" id="ITCNEIV"/>
<protein>
    <submittedName>
        <fullName evidence="2">Uncharacterized protein</fullName>
    </submittedName>
</protein>
<dbReference type="Proteomes" id="UP000444721">
    <property type="component" value="Unassembled WGS sequence"/>
</dbReference>
<accession>A0A6A5C8U2</accession>
<feature type="chain" id="PRO_5025640525" evidence="1">
    <location>
        <begin position="23"/>
        <end position="190"/>
    </location>
</feature>
<keyword evidence="1" id="KW-0732">Signal</keyword>
<dbReference type="AlphaFoldDB" id="A0A6A5C8U2"/>
<sequence>MFKSLWVVWFGLIVVLVAFSMSRVPLSPQTFTASFEFSSARDAFEVLKTTTLMFKLQPFVDKINIVFVNETHRTVDFSEKIPILGNSTYIRTVTMRAEQQFDSSRNEIISMVPFPLKLGHLIANLTFVESTNISKNSANIQHGKKVAISCIEVLRGETWWIFKSFVESSVQEAHSKLISDIANYFNNTRS</sequence>
<keyword evidence="3" id="KW-1185">Reference proteome</keyword>
<evidence type="ECO:0000313" key="2">
    <source>
        <dbReference type="EMBL" id="KAF0982148.1"/>
    </source>
</evidence>
<comment type="caution">
    <text evidence="2">The sequence shown here is derived from an EMBL/GenBank/DDBJ whole genome shotgun (WGS) entry which is preliminary data.</text>
</comment>
<dbReference type="OrthoDB" id="10331396at2759"/>
<reference evidence="2 3" key="1">
    <citation type="journal article" date="2019" name="Sci. Rep.">
        <title>Nanopore sequencing improves the draft genome of the human pathogenic amoeba Naegleria fowleri.</title>
        <authorList>
            <person name="Liechti N."/>
            <person name="Schurch N."/>
            <person name="Bruggmann R."/>
            <person name="Wittwer M."/>
        </authorList>
    </citation>
    <scope>NUCLEOTIDE SEQUENCE [LARGE SCALE GENOMIC DNA]</scope>
    <source>
        <strain evidence="2 3">ATCC 30894</strain>
    </source>
</reference>
<organism evidence="2 3">
    <name type="scientific">Naegleria fowleri</name>
    <name type="common">Brain eating amoeba</name>
    <dbReference type="NCBI Taxonomy" id="5763"/>
    <lineage>
        <taxon>Eukaryota</taxon>
        <taxon>Discoba</taxon>
        <taxon>Heterolobosea</taxon>
        <taxon>Tetramitia</taxon>
        <taxon>Eutetramitia</taxon>
        <taxon>Vahlkampfiidae</taxon>
        <taxon>Naegleria</taxon>
    </lineage>
</organism>
<dbReference type="GeneID" id="68119224"/>
<dbReference type="RefSeq" id="XP_044566861.1">
    <property type="nucleotide sequence ID" value="XM_044702482.1"/>
</dbReference>
<gene>
    <name evidence="2" type="ORF">FDP41_012009</name>
</gene>
<feature type="signal peptide" evidence="1">
    <location>
        <begin position="1"/>
        <end position="22"/>
    </location>
</feature>
<proteinExistence type="predicted"/>
<evidence type="ECO:0000256" key="1">
    <source>
        <dbReference type="SAM" id="SignalP"/>
    </source>
</evidence>
<dbReference type="VEuPathDB" id="AmoebaDB:FDP41_012009"/>
<evidence type="ECO:0000313" key="3">
    <source>
        <dbReference type="Proteomes" id="UP000444721"/>
    </source>
</evidence>
<dbReference type="EMBL" id="VFQX01000012">
    <property type="protein sequence ID" value="KAF0982148.1"/>
    <property type="molecule type" value="Genomic_DNA"/>
</dbReference>